<accession>A0A1X7PK12</accession>
<feature type="transmembrane region" description="Helical" evidence="1">
    <location>
        <begin position="96"/>
        <end position="119"/>
    </location>
</feature>
<evidence type="ECO:0008006" key="4">
    <source>
        <dbReference type="Google" id="ProtNLM"/>
    </source>
</evidence>
<feature type="transmembrane region" description="Helical" evidence="1">
    <location>
        <begin position="15"/>
        <end position="32"/>
    </location>
</feature>
<feature type="transmembrane region" description="Helical" evidence="1">
    <location>
        <begin position="186"/>
        <end position="207"/>
    </location>
</feature>
<keyword evidence="1" id="KW-1133">Transmembrane helix</keyword>
<dbReference type="GO" id="GO:0010468">
    <property type="term" value="P:regulation of gene expression"/>
    <property type="evidence" value="ECO:0007669"/>
    <property type="project" value="InterPro"/>
</dbReference>
<feature type="transmembrane region" description="Helical" evidence="1">
    <location>
        <begin position="239"/>
        <end position="259"/>
    </location>
</feature>
<dbReference type="OrthoDB" id="9809910at2"/>
<sequence length="360" mass="37485">MGQQQADPTSRLAKLGWWALLVVLSVAFSALFEWADLPAGLLIGPMIAGIVVGVLGARLSLPPVALLGAQAIIGCLIAASLEPALFAALLDDWPILLGATLATLVASGGLGGLIARFGILPGTTAIWGSAPGAASAMVLMADAFGADARLVAFMQYVRVIMVSIAAALIARLFVDTSGIERSPVAWFPPLQWGPFMTTLAVALAGVVGGRLVRLPAAIFLGPMLLGIVVHAGFGLPLQLPHWLLAISYVLVGWSIGLRFDRKVLAHAGRSLPQVMLAVLLLIGFCGAVAWVLVHSLGIDPLTAYLATSPGGMDTVAIIAAASSSVDIAFVMAMQMMRFLIVLLAGPPVVRWLAERVREPD</sequence>
<dbReference type="InterPro" id="IPR007820">
    <property type="entry name" value="AbrB_fam"/>
</dbReference>
<dbReference type="Pfam" id="PF05145">
    <property type="entry name" value="AbrB"/>
    <property type="match status" value="1"/>
</dbReference>
<dbReference type="PIRSF" id="PIRSF038991">
    <property type="entry name" value="Protein_AbrB"/>
    <property type="match status" value="1"/>
</dbReference>
<dbReference type="PANTHER" id="PTHR38457">
    <property type="entry name" value="REGULATOR ABRB-RELATED"/>
    <property type="match status" value="1"/>
</dbReference>
<dbReference type="PANTHER" id="PTHR38457:SF1">
    <property type="entry name" value="REGULATOR ABRB-RELATED"/>
    <property type="match status" value="1"/>
</dbReference>
<proteinExistence type="predicted"/>
<feature type="transmembrane region" description="Helical" evidence="1">
    <location>
        <begin position="39"/>
        <end position="61"/>
    </location>
</feature>
<feature type="transmembrane region" description="Helical" evidence="1">
    <location>
        <begin position="125"/>
        <end position="144"/>
    </location>
</feature>
<dbReference type="Proteomes" id="UP000193083">
    <property type="component" value="Unassembled WGS sequence"/>
</dbReference>
<evidence type="ECO:0000313" key="3">
    <source>
        <dbReference type="Proteomes" id="UP000193083"/>
    </source>
</evidence>
<dbReference type="GO" id="GO:0016020">
    <property type="term" value="C:membrane"/>
    <property type="evidence" value="ECO:0007669"/>
    <property type="project" value="InterPro"/>
</dbReference>
<keyword evidence="1" id="KW-0812">Transmembrane</keyword>
<feature type="transmembrane region" description="Helical" evidence="1">
    <location>
        <begin position="67"/>
        <end position="89"/>
    </location>
</feature>
<name>A0A1X7PK12_9HYPH</name>
<evidence type="ECO:0000256" key="1">
    <source>
        <dbReference type="SAM" id="Phobius"/>
    </source>
</evidence>
<keyword evidence="3" id="KW-1185">Reference proteome</keyword>
<evidence type="ECO:0000313" key="2">
    <source>
        <dbReference type="EMBL" id="SMH51286.1"/>
    </source>
</evidence>
<organism evidence="2 3">
    <name type="scientific">Mesorhizobium australicum</name>
    <dbReference type="NCBI Taxonomy" id="536018"/>
    <lineage>
        <taxon>Bacteria</taxon>
        <taxon>Pseudomonadati</taxon>
        <taxon>Pseudomonadota</taxon>
        <taxon>Alphaproteobacteria</taxon>
        <taxon>Hyphomicrobiales</taxon>
        <taxon>Phyllobacteriaceae</taxon>
        <taxon>Mesorhizobium</taxon>
    </lineage>
</organism>
<reference evidence="2 3" key="1">
    <citation type="submission" date="2017-04" db="EMBL/GenBank/DDBJ databases">
        <authorList>
            <person name="Afonso C.L."/>
            <person name="Miller P.J."/>
            <person name="Scott M.A."/>
            <person name="Spackman E."/>
            <person name="Goraichik I."/>
            <person name="Dimitrov K.M."/>
            <person name="Suarez D.L."/>
            <person name="Swayne D.E."/>
        </authorList>
    </citation>
    <scope>NUCLEOTIDE SEQUENCE [LARGE SCALE GENOMIC DNA]</scope>
    <source>
        <strain evidence="2 3">B5P</strain>
    </source>
</reference>
<protein>
    <recommendedName>
        <fullName evidence="4">Membrane protein AbrB duplication</fullName>
    </recommendedName>
</protein>
<dbReference type="InterPro" id="IPR017516">
    <property type="entry name" value="AbrB_dup"/>
</dbReference>
<dbReference type="NCBIfam" id="TIGR03082">
    <property type="entry name" value="Gneg_AbrB_dup"/>
    <property type="match status" value="2"/>
</dbReference>
<feature type="transmembrane region" description="Helical" evidence="1">
    <location>
        <begin position="214"/>
        <end position="233"/>
    </location>
</feature>
<dbReference type="EMBL" id="FXBL01000004">
    <property type="protein sequence ID" value="SMH51286.1"/>
    <property type="molecule type" value="Genomic_DNA"/>
</dbReference>
<feature type="transmembrane region" description="Helical" evidence="1">
    <location>
        <begin position="314"/>
        <end position="333"/>
    </location>
</feature>
<dbReference type="AlphaFoldDB" id="A0A1X7PK12"/>
<feature type="transmembrane region" description="Helical" evidence="1">
    <location>
        <begin position="271"/>
        <end position="294"/>
    </location>
</feature>
<keyword evidence="1" id="KW-0472">Membrane</keyword>
<dbReference type="RefSeq" id="WP_085466077.1">
    <property type="nucleotide sequence ID" value="NZ_FXBL01000004.1"/>
</dbReference>
<gene>
    <name evidence="2" type="ORF">SAMN02982922_4378</name>
</gene>
<feature type="transmembrane region" description="Helical" evidence="1">
    <location>
        <begin position="156"/>
        <end position="174"/>
    </location>
</feature>